<dbReference type="PANTHER" id="PTHR10270:SF323">
    <property type="entry name" value="TRANSCRIPTION FACTOR SOX-14-RELATED"/>
    <property type="match status" value="1"/>
</dbReference>
<evidence type="ECO:0000256" key="2">
    <source>
        <dbReference type="ARBA" id="ARBA00023125"/>
    </source>
</evidence>
<keyword evidence="9" id="KW-1185">Reference proteome</keyword>
<dbReference type="GO" id="GO:0001228">
    <property type="term" value="F:DNA-binding transcription activator activity, RNA polymerase II-specific"/>
    <property type="evidence" value="ECO:0007669"/>
    <property type="project" value="TreeGrafter"/>
</dbReference>
<evidence type="ECO:0000256" key="1">
    <source>
        <dbReference type="ARBA" id="ARBA00004123"/>
    </source>
</evidence>
<feature type="compositionally biased region" description="Low complexity" evidence="6">
    <location>
        <begin position="302"/>
        <end position="313"/>
    </location>
</feature>
<dbReference type="Pfam" id="PF00505">
    <property type="entry name" value="HMG_box"/>
    <property type="match status" value="1"/>
</dbReference>
<sequence>MEGDRVLISDNDASSSNFGSLSVQSNSSTPYTDAVNCKKKIMSHIKRPMNPFMVWSQMARKKIIERQPNVHNAEISIQLGMKWKTLTLEERKPYIEEAARLRELHIQEYPDYKYKPKKRQKTSTPGSKKKLTLNRFSSSNHSSPNSSASISTVSSTVSNTHSPSLNSDEYLGNLNSDSSSPFKNLEILLLSDSKTSKPTASGSSSHSMSPNISKDVQVSLHVPQAEKNHTNELLKIGNTENLDIAKDNSNVSNQSRNSFSPSLFENKITIDKKFRENLKGTKITLLEEVGGNCPVSTESVNSSSDKSGPKKGPNILQIDGSYTSGYICAVANASKDEWSETFDYLADNVLHNSNDAVKEIKELAQEYRALKEKCDNPDFEFDLPEYKIPSLSEVLGENWLSTEDRFNMDF</sequence>
<dbReference type="GO" id="GO:0005634">
    <property type="term" value="C:nucleus"/>
    <property type="evidence" value="ECO:0007669"/>
    <property type="project" value="UniProtKB-SubCell"/>
</dbReference>
<evidence type="ECO:0000313" key="8">
    <source>
        <dbReference type="EMBL" id="GFQ97050.1"/>
    </source>
</evidence>
<evidence type="ECO:0000259" key="7">
    <source>
        <dbReference type="PROSITE" id="PS50118"/>
    </source>
</evidence>
<feature type="region of interest" description="Disordered" evidence="6">
    <location>
        <begin position="294"/>
        <end position="314"/>
    </location>
</feature>
<accession>A0A8X6J907</accession>
<dbReference type="GO" id="GO:0000978">
    <property type="term" value="F:RNA polymerase II cis-regulatory region sequence-specific DNA binding"/>
    <property type="evidence" value="ECO:0007669"/>
    <property type="project" value="TreeGrafter"/>
</dbReference>
<dbReference type="AlphaFoldDB" id="A0A8X6J907"/>
<dbReference type="Proteomes" id="UP000887116">
    <property type="component" value="Unassembled WGS sequence"/>
</dbReference>
<dbReference type="SMART" id="SM00398">
    <property type="entry name" value="HMG"/>
    <property type="match status" value="1"/>
</dbReference>
<name>A0A8X6J907_TRICU</name>
<feature type="coiled-coil region" evidence="5">
    <location>
        <begin position="346"/>
        <end position="373"/>
    </location>
</feature>
<feature type="domain" description="HMG box" evidence="7">
    <location>
        <begin position="45"/>
        <end position="113"/>
    </location>
</feature>
<evidence type="ECO:0000313" key="9">
    <source>
        <dbReference type="Proteomes" id="UP000887116"/>
    </source>
</evidence>
<dbReference type="GO" id="GO:0000122">
    <property type="term" value="P:negative regulation of transcription by RNA polymerase II"/>
    <property type="evidence" value="ECO:0007669"/>
    <property type="project" value="TreeGrafter"/>
</dbReference>
<organism evidence="8 9">
    <name type="scientific">Trichonephila clavata</name>
    <name type="common">Joro spider</name>
    <name type="synonym">Nephila clavata</name>
    <dbReference type="NCBI Taxonomy" id="2740835"/>
    <lineage>
        <taxon>Eukaryota</taxon>
        <taxon>Metazoa</taxon>
        <taxon>Ecdysozoa</taxon>
        <taxon>Arthropoda</taxon>
        <taxon>Chelicerata</taxon>
        <taxon>Arachnida</taxon>
        <taxon>Araneae</taxon>
        <taxon>Araneomorphae</taxon>
        <taxon>Entelegynae</taxon>
        <taxon>Araneoidea</taxon>
        <taxon>Nephilidae</taxon>
        <taxon>Trichonephila</taxon>
    </lineage>
</organism>
<feature type="region of interest" description="Disordered" evidence="6">
    <location>
        <begin position="112"/>
        <end position="172"/>
    </location>
</feature>
<dbReference type="GO" id="GO:0030182">
    <property type="term" value="P:neuron differentiation"/>
    <property type="evidence" value="ECO:0007669"/>
    <property type="project" value="TreeGrafter"/>
</dbReference>
<dbReference type="SUPFAM" id="SSF47095">
    <property type="entry name" value="HMG-box"/>
    <property type="match status" value="1"/>
</dbReference>
<gene>
    <name evidence="8" type="primary">Sox14</name>
    <name evidence="8" type="ORF">TNCT_650381</name>
</gene>
<evidence type="ECO:0000256" key="6">
    <source>
        <dbReference type="SAM" id="MobiDB-lite"/>
    </source>
</evidence>
<evidence type="ECO:0000256" key="4">
    <source>
        <dbReference type="PROSITE-ProRule" id="PRU00267"/>
    </source>
</evidence>
<dbReference type="InterPro" id="IPR036910">
    <property type="entry name" value="HMG_box_dom_sf"/>
</dbReference>
<reference evidence="8" key="1">
    <citation type="submission" date="2020-07" db="EMBL/GenBank/DDBJ databases">
        <title>Multicomponent nature underlies the extraordinary mechanical properties of spider dragline silk.</title>
        <authorList>
            <person name="Kono N."/>
            <person name="Nakamura H."/>
            <person name="Mori M."/>
            <person name="Yoshida Y."/>
            <person name="Ohtoshi R."/>
            <person name="Malay A.D."/>
            <person name="Moran D.A.P."/>
            <person name="Tomita M."/>
            <person name="Numata K."/>
            <person name="Arakawa K."/>
        </authorList>
    </citation>
    <scope>NUCLEOTIDE SEQUENCE</scope>
</reference>
<comment type="subcellular location">
    <subcellularLocation>
        <location evidence="1">Nucleus</location>
    </subcellularLocation>
</comment>
<dbReference type="OrthoDB" id="6431152at2759"/>
<feature type="compositionally biased region" description="Basic residues" evidence="6">
    <location>
        <begin position="115"/>
        <end position="132"/>
    </location>
</feature>
<dbReference type="PANTHER" id="PTHR10270">
    <property type="entry name" value="SOX TRANSCRIPTION FACTOR"/>
    <property type="match status" value="1"/>
</dbReference>
<feature type="DNA-binding region" description="HMG box" evidence="4">
    <location>
        <begin position="45"/>
        <end position="113"/>
    </location>
</feature>
<keyword evidence="5" id="KW-0175">Coiled coil</keyword>
<dbReference type="Gene3D" id="1.10.30.10">
    <property type="entry name" value="High mobility group box domain"/>
    <property type="match status" value="1"/>
</dbReference>
<dbReference type="EMBL" id="BMAO01034510">
    <property type="protein sequence ID" value="GFQ97050.1"/>
    <property type="molecule type" value="Genomic_DNA"/>
</dbReference>
<dbReference type="InterPro" id="IPR009071">
    <property type="entry name" value="HMG_box_dom"/>
</dbReference>
<feature type="compositionally biased region" description="Low complexity" evidence="6">
    <location>
        <begin position="137"/>
        <end position="164"/>
    </location>
</feature>
<dbReference type="CDD" id="cd22029">
    <property type="entry name" value="HMG-box_SoxC"/>
    <property type="match status" value="1"/>
</dbReference>
<comment type="caution">
    <text evidence="8">The sequence shown here is derived from an EMBL/GenBank/DDBJ whole genome shotgun (WGS) entry which is preliminary data.</text>
</comment>
<dbReference type="GO" id="GO:0007420">
    <property type="term" value="P:brain development"/>
    <property type="evidence" value="ECO:0007669"/>
    <property type="project" value="TreeGrafter"/>
</dbReference>
<keyword evidence="2 4" id="KW-0238">DNA-binding</keyword>
<keyword evidence="3 4" id="KW-0539">Nucleus</keyword>
<dbReference type="PROSITE" id="PS50118">
    <property type="entry name" value="HMG_BOX_2"/>
    <property type="match status" value="1"/>
</dbReference>
<dbReference type="FunFam" id="1.10.30.10:FF:000002">
    <property type="entry name" value="transcription factor Sox-2"/>
    <property type="match status" value="1"/>
</dbReference>
<dbReference type="InterPro" id="IPR050140">
    <property type="entry name" value="SRY-related_HMG-box_TF-like"/>
</dbReference>
<protein>
    <submittedName>
        <fullName evidence="8">Putative transcription factor SOX-14</fullName>
    </submittedName>
</protein>
<evidence type="ECO:0000256" key="3">
    <source>
        <dbReference type="ARBA" id="ARBA00023242"/>
    </source>
</evidence>
<evidence type="ECO:0000256" key="5">
    <source>
        <dbReference type="SAM" id="Coils"/>
    </source>
</evidence>
<proteinExistence type="predicted"/>